<accession>A0A0L8I1F6</accession>
<reference evidence="1" key="1">
    <citation type="submission" date="2015-07" db="EMBL/GenBank/DDBJ databases">
        <title>MeaNS - Measles Nucleotide Surveillance Program.</title>
        <authorList>
            <person name="Tran T."/>
            <person name="Druce J."/>
        </authorList>
    </citation>
    <scope>NUCLEOTIDE SEQUENCE</scope>
    <source>
        <strain evidence="1">UCB-OBI-ISO-001</strain>
        <tissue evidence="1">Gonad</tissue>
    </source>
</reference>
<dbReference type="EMBL" id="KQ416765">
    <property type="protein sequence ID" value="KOF95333.1"/>
    <property type="molecule type" value="Genomic_DNA"/>
</dbReference>
<organism evidence="1">
    <name type="scientific">Octopus bimaculoides</name>
    <name type="common">California two-spotted octopus</name>
    <dbReference type="NCBI Taxonomy" id="37653"/>
    <lineage>
        <taxon>Eukaryota</taxon>
        <taxon>Metazoa</taxon>
        <taxon>Spiralia</taxon>
        <taxon>Lophotrochozoa</taxon>
        <taxon>Mollusca</taxon>
        <taxon>Cephalopoda</taxon>
        <taxon>Coleoidea</taxon>
        <taxon>Octopodiformes</taxon>
        <taxon>Octopoda</taxon>
        <taxon>Incirrata</taxon>
        <taxon>Octopodidae</taxon>
        <taxon>Octopus</taxon>
    </lineage>
</organism>
<name>A0A0L8I1F6_OCTBM</name>
<sequence length="77" mass="9131">MNRELAQKYFQDLRKYYHHSQLHSAVTDMVHLTRDLVERVSVLASDTVVDLHTFMHGKQTPDDEEIRMKDKVGYDKI</sequence>
<dbReference type="OrthoDB" id="63267at2759"/>
<evidence type="ECO:0000313" key="1">
    <source>
        <dbReference type="EMBL" id="KOF95333.1"/>
    </source>
</evidence>
<gene>
    <name evidence="1" type="ORF">OCBIM_22038761mg</name>
</gene>
<dbReference type="AlphaFoldDB" id="A0A0L8I1F6"/>
<protein>
    <submittedName>
        <fullName evidence="1">Uncharacterized protein</fullName>
    </submittedName>
</protein>
<proteinExistence type="predicted"/>